<protein>
    <submittedName>
        <fullName evidence="1">Uncharacterized protein</fullName>
    </submittedName>
</protein>
<dbReference type="EMBL" id="JAEDAO010000001">
    <property type="protein sequence ID" value="MBK0394231.1"/>
    <property type="molecule type" value="Genomic_DNA"/>
</dbReference>
<name>A0A934Q3A4_9BURK</name>
<dbReference type="AlphaFoldDB" id="A0A934Q3A4"/>
<accession>A0A934Q3A4</accession>
<evidence type="ECO:0000313" key="1">
    <source>
        <dbReference type="EMBL" id="MBK0394231.1"/>
    </source>
</evidence>
<dbReference type="RefSeq" id="WP_200789231.1">
    <property type="nucleotide sequence ID" value="NZ_JAEDAO010000001.1"/>
</dbReference>
<gene>
    <name evidence="1" type="ORF">I8E28_16635</name>
</gene>
<reference evidence="1" key="1">
    <citation type="submission" date="2020-12" db="EMBL/GenBank/DDBJ databases">
        <title>Ramlibacter sp. nov., isolated from a freshwater alga, Cryptomonas.</title>
        <authorList>
            <person name="Kim H.M."/>
            <person name="Jeon C.O."/>
        </authorList>
    </citation>
    <scope>NUCLEOTIDE SEQUENCE</scope>
    <source>
        <strain evidence="1">CrO1</strain>
    </source>
</reference>
<organism evidence="1 2">
    <name type="scientific">Ramlibacter algicola</name>
    <dbReference type="NCBI Taxonomy" id="2795217"/>
    <lineage>
        <taxon>Bacteria</taxon>
        <taxon>Pseudomonadati</taxon>
        <taxon>Pseudomonadota</taxon>
        <taxon>Betaproteobacteria</taxon>
        <taxon>Burkholderiales</taxon>
        <taxon>Comamonadaceae</taxon>
        <taxon>Ramlibacter</taxon>
    </lineage>
</organism>
<evidence type="ECO:0000313" key="2">
    <source>
        <dbReference type="Proteomes" id="UP000617041"/>
    </source>
</evidence>
<dbReference type="Proteomes" id="UP000617041">
    <property type="component" value="Unassembled WGS sequence"/>
</dbReference>
<sequence>MRSARAPRLLLELFVVSDELPMLELLPEVEGEALVSLLVVELVEPELEPEAPMPDELVLGVLVDEEELAPGVVLGVVLEDELLGVLEPDAPIEPLEELLGVLLEDDGVLEDEDEGVLDEEPAPMLLEPALSPPAFGAVELVLLSLPVPLLEVPAPEAEPEPEPDWAAA</sequence>
<comment type="caution">
    <text evidence="1">The sequence shown here is derived from an EMBL/GenBank/DDBJ whole genome shotgun (WGS) entry which is preliminary data.</text>
</comment>
<keyword evidence="2" id="KW-1185">Reference proteome</keyword>
<proteinExistence type="predicted"/>